<dbReference type="EMBL" id="ML220112">
    <property type="protein sequence ID" value="TGZ84930.1"/>
    <property type="molecule type" value="Genomic_DNA"/>
</dbReference>
<feature type="compositionally biased region" description="Basic and acidic residues" evidence="7">
    <location>
        <begin position="193"/>
        <end position="206"/>
    </location>
</feature>
<dbReference type="OrthoDB" id="29058at2759"/>
<comment type="subunit">
    <text evidence="6">Component of the ribosomal small subunit (SSU) processome.</text>
</comment>
<dbReference type="InParanoid" id="A0A4S2N6M3"/>
<dbReference type="GO" id="GO:0032040">
    <property type="term" value="C:small-subunit processome"/>
    <property type="evidence" value="ECO:0007669"/>
    <property type="project" value="UniProtKB-UniRule"/>
</dbReference>
<evidence type="ECO:0000256" key="5">
    <source>
        <dbReference type="ARBA" id="ARBA00023242"/>
    </source>
</evidence>
<feature type="region of interest" description="Disordered" evidence="7">
    <location>
        <begin position="183"/>
        <end position="215"/>
    </location>
</feature>
<comment type="function">
    <text evidence="1 6">Involved in nucleolar processing of pre-18S ribosomal RNA.</text>
</comment>
<evidence type="ECO:0000256" key="6">
    <source>
        <dbReference type="PIRNR" id="PIRNR015952"/>
    </source>
</evidence>
<proteinExistence type="inferred from homology"/>
<feature type="region of interest" description="Disordered" evidence="7">
    <location>
        <begin position="240"/>
        <end position="261"/>
    </location>
</feature>
<reference evidence="8 9" key="1">
    <citation type="submission" date="2019-04" db="EMBL/GenBank/DDBJ databases">
        <title>Comparative genomics and transcriptomics to analyze fruiting body development in filamentous ascomycetes.</title>
        <authorList>
            <consortium name="DOE Joint Genome Institute"/>
            <person name="Lutkenhaus R."/>
            <person name="Traeger S."/>
            <person name="Breuer J."/>
            <person name="Kuo A."/>
            <person name="Lipzen A."/>
            <person name="Pangilinan J."/>
            <person name="Dilworth D."/>
            <person name="Sandor L."/>
            <person name="Poggeler S."/>
            <person name="Barry K."/>
            <person name="Grigoriev I.V."/>
            <person name="Nowrousian M."/>
        </authorList>
    </citation>
    <scope>NUCLEOTIDE SEQUENCE [LARGE SCALE GENOMIC DNA]</scope>
    <source>
        <strain evidence="8 9">CBS 389.68</strain>
    </source>
</reference>
<evidence type="ECO:0000256" key="7">
    <source>
        <dbReference type="SAM" id="MobiDB-lite"/>
    </source>
</evidence>
<sequence length="261" mass="30597">MSSSMRNAVQRRNHKERSQPAARAKWGLLEKRKDYQARAHDYNRKKKTLKSLSSLAAARNPDEFYFRMTSTTQRQGKVAKNTVAKQMDQDEVKLLKTQDAGYLRMQAQQERRKIEDLEGRLAAGFGGGGDHMVFVEEKEEAESFEPSKFFDTPEELLGRRQNRVTHDMLKDGRLQEMVQMAMEGRGAVGGESTEEKRALRKEERELKKRQRMREREYRELKARMEREKDLKRVEAELDEQRAKMAKGASSVKNKWAKERKR</sequence>
<dbReference type="Pfam" id="PF03998">
    <property type="entry name" value="Utp11"/>
    <property type="match status" value="1"/>
</dbReference>
<evidence type="ECO:0000256" key="3">
    <source>
        <dbReference type="ARBA" id="ARBA00008105"/>
    </source>
</evidence>
<protein>
    <recommendedName>
        <fullName evidence="6">U3 small nucleolar RNA-associated protein 11</fullName>
        <shortName evidence="6">U3 snoRNA-associated protein 11</shortName>
    </recommendedName>
</protein>
<dbReference type="Proteomes" id="UP000298138">
    <property type="component" value="Unassembled WGS sequence"/>
</dbReference>
<evidence type="ECO:0000313" key="9">
    <source>
        <dbReference type="Proteomes" id="UP000298138"/>
    </source>
</evidence>
<gene>
    <name evidence="8" type="ORF">EX30DRAFT_356991</name>
</gene>
<dbReference type="InterPro" id="IPR007144">
    <property type="entry name" value="SSU_processome_Utp11"/>
</dbReference>
<dbReference type="PANTHER" id="PTHR12838:SF0">
    <property type="entry name" value="U3 SMALL NUCLEOLAR RNA-ASSOCIATED PROTEIN 11-RELATED"/>
    <property type="match status" value="1"/>
</dbReference>
<dbReference type="PIRSF" id="PIRSF015952">
    <property type="entry name" value="U3snoRNP11"/>
    <property type="match status" value="1"/>
</dbReference>
<dbReference type="GO" id="GO:0006364">
    <property type="term" value="P:rRNA processing"/>
    <property type="evidence" value="ECO:0007669"/>
    <property type="project" value="UniProtKB-UniRule"/>
</dbReference>
<feature type="region of interest" description="Disordered" evidence="7">
    <location>
        <begin position="1"/>
        <end position="29"/>
    </location>
</feature>
<dbReference type="FunCoup" id="A0A4S2N6M3">
    <property type="interactions" value="707"/>
</dbReference>
<keyword evidence="4 6" id="KW-0698">rRNA processing</keyword>
<evidence type="ECO:0000313" key="8">
    <source>
        <dbReference type="EMBL" id="TGZ84930.1"/>
    </source>
</evidence>
<keyword evidence="5 6" id="KW-0539">Nucleus</keyword>
<evidence type="ECO:0000256" key="4">
    <source>
        <dbReference type="ARBA" id="ARBA00022552"/>
    </source>
</evidence>
<organism evidence="8 9">
    <name type="scientific">Ascodesmis nigricans</name>
    <dbReference type="NCBI Taxonomy" id="341454"/>
    <lineage>
        <taxon>Eukaryota</taxon>
        <taxon>Fungi</taxon>
        <taxon>Dikarya</taxon>
        <taxon>Ascomycota</taxon>
        <taxon>Pezizomycotina</taxon>
        <taxon>Pezizomycetes</taxon>
        <taxon>Pezizales</taxon>
        <taxon>Ascodesmidaceae</taxon>
        <taxon>Ascodesmis</taxon>
    </lineage>
</organism>
<dbReference type="STRING" id="341454.A0A4S2N6M3"/>
<comment type="subcellular location">
    <subcellularLocation>
        <location evidence="2 6">Nucleus</location>
        <location evidence="2 6">Nucleolus</location>
    </subcellularLocation>
</comment>
<evidence type="ECO:0000256" key="2">
    <source>
        <dbReference type="ARBA" id="ARBA00004604"/>
    </source>
</evidence>
<dbReference type="PANTHER" id="PTHR12838">
    <property type="entry name" value="U3 SMALL NUCLEOLAR RNA-ASSOCIATED PROTEIN 11"/>
    <property type="match status" value="1"/>
</dbReference>
<evidence type="ECO:0000256" key="1">
    <source>
        <dbReference type="ARBA" id="ARBA00004099"/>
    </source>
</evidence>
<comment type="similarity">
    <text evidence="3 6">Belongs to the UTP11 family.</text>
</comment>
<name>A0A4S2N6M3_9PEZI</name>
<accession>A0A4S2N6M3</accession>
<dbReference type="AlphaFoldDB" id="A0A4S2N6M3"/>
<keyword evidence="9" id="KW-1185">Reference proteome</keyword>